<comment type="caution">
    <text evidence="2">The sequence shown here is derived from an EMBL/GenBank/DDBJ whole genome shotgun (WGS) entry which is preliminary data.</text>
</comment>
<name>A0A922CRC6_MANSE</name>
<keyword evidence="3" id="KW-1185">Reference proteome</keyword>
<organism evidence="2 3">
    <name type="scientific">Manduca sexta</name>
    <name type="common">Tobacco hawkmoth</name>
    <name type="synonym">Tobacco hornworm</name>
    <dbReference type="NCBI Taxonomy" id="7130"/>
    <lineage>
        <taxon>Eukaryota</taxon>
        <taxon>Metazoa</taxon>
        <taxon>Ecdysozoa</taxon>
        <taxon>Arthropoda</taxon>
        <taxon>Hexapoda</taxon>
        <taxon>Insecta</taxon>
        <taxon>Pterygota</taxon>
        <taxon>Neoptera</taxon>
        <taxon>Endopterygota</taxon>
        <taxon>Lepidoptera</taxon>
        <taxon>Glossata</taxon>
        <taxon>Ditrysia</taxon>
        <taxon>Bombycoidea</taxon>
        <taxon>Sphingidae</taxon>
        <taxon>Sphinginae</taxon>
        <taxon>Sphingini</taxon>
        <taxon>Manduca</taxon>
    </lineage>
</organism>
<evidence type="ECO:0000313" key="3">
    <source>
        <dbReference type="Proteomes" id="UP000791440"/>
    </source>
</evidence>
<accession>A0A922CRC6</accession>
<evidence type="ECO:0000256" key="1">
    <source>
        <dbReference type="SAM" id="SignalP"/>
    </source>
</evidence>
<dbReference type="AlphaFoldDB" id="A0A922CRC6"/>
<dbReference type="Proteomes" id="UP000791440">
    <property type="component" value="Unassembled WGS sequence"/>
</dbReference>
<gene>
    <name evidence="2" type="ORF">O3G_MSEX009284</name>
</gene>
<protein>
    <submittedName>
        <fullName evidence="2">Uncharacterized protein</fullName>
    </submittedName>
</protein>
<proteinExistence type="predicted"/>
<sequence>MMSTKWILLFVVLALLGVSEAYCCGSGCCGNGCGCGCVSPCGPVGPFPPSGNSADRILPLLLVLLAQ</sequence>
<reference evidence="2" key="1">
    <citation type="journal article" date="2016" name="Insect Biochem. Mol. Biol.">
        <title>Multifaceted biological insights from a draft genome sequence of the tobacco hornworm moth, Manduca sexta.</title>
        <authorList>
            <person name="Kanost M.R."/>
            <person name="Arrese E.L."/>
            <person name="Cao X."/>
            <person name="Chen Y.R."/>
            <person name="Chellapilla S."/>
            <person name="Goldsmith M.R."/>
            <person name="Grosse-Wilde E."/>
            <person name="Heckel D.G."/>
            <person name="Herndon N."/>
            <person name="Jiang H."/>
            <person name="Papanicolaou A."/>
            <person name="Qu J."/>
            <person name="Soulages J.L."/>
            <person name="Vogel H."/>
            <person name="Walters J."/>
            <person name="Waterhouse R.M."/>
            <person name="Ahn S.J."/>
            <person name="Almeida F.C."/>
            <person name="An C."/>
            <person name="Aqrawi P."/>
            <person name="Bretschneider A."/>
            <person name="Bryant W.B."/>
            <person name="Bucks S."/>
            <person name="Chao H."/>
            <person name="Chevignon G."/>
            <person name="Christen J.M."/>
            <person name="Clarke D.F."/>
            <person name="Dittmer N.T."/>
            <person name="Ferguson L.C.F."/>
            <person name="Garavelou S."/>
            <person name="Gordon K.H.J."/>
            <person name="Gunaratna R.T."/>
            <person name="Han Y."/>
            <person name="Hauser F."/>
            <person name="He Y."/>
            <person name="Heidel-Fischer H."/>
            <person name="Hirsh A."/>
            <person name="Hu Y."/>
            <person name="Jiang H."/>
            <person name="Kalra D."/>
            <person name="Klinner C."/>
            <person name="Konig C."/>
            <person name="Kovar C."/>
            <person name="Kroll A.R."/>
            <person name="Kuwar S.S."/>
            <person name="Lee S.L."/>
            <person name="Lehman R."/>
            <person name="Li K."/>
            <person name="Li Z."/>
            <person name="Liang H."/>
            <person name="Lovelace S."/>
            <person name="Lu Z."/>
            <person name="Mansfield J.H."/>
            <person name="McCulloch K.J."/>
            <person name="Mathew T."/>
            <person name="Morton B."/>
            <person name="Muzny D.M."/>
            <person name="Neunemann D."/>
            <person name="Ongeri F."/>
            <person name="Pauchet Y."/>
            <person name="Pu L.L."/>
            <person name="Pyrousis I."/>
            <person name="Rao X.J."/>
            <person name="Redding A."/>
            <person name="Roesel C."/>
            <person name="Sanchez-Gracia A."/>
            <person name="Schaack S."/>
            <person name="Shukla A."/>
            <person name="Tetreau G."/>
            <person name="Wang Y."/>
            <person name="Xiong G.H."/>
            <person name="Traut W."/>
            <person name="Walsh T.K."/>
            <person name="Worley K.C."/>
            <person name="Wu D."/>
            <person name="Wu W."/>
            <person name="Wu Y.Q."/>
            <person name="Zhang X."/>
            <person name="Zou Z."/>
            <person name="Zucker H."/>
            <person name="Briscoe A.D."/>
            <person name="Burmester T."/>
            <person name="Clem R.J."/>
            <person name="Feyereisen R."/>
            <person name="Grimmelikhuijzen C.J.P."/>
            <person name="Hamodrakas S.J."/>
            <person name="Hansson B.S."/>
            <person name="Huguet E."/>
            <person name="Jermiin L.S."/>
            <person name="Lan Q."/>
            <person name="Lehman H.K."/>
            <person name="Lorenzen M."/>
            <person name="Merzendorfer H."/>
            <person name="Michalopoulos I."/>
            <person name="Morton D.B."/>
            <person name="Muthukrishnan S."/>
            <person name="Oakeshott J.G."/>
            <person name="Palmer W."/>
            <person name="Park Y."/>
            <person name="Passarelli A.L."/>
            <person name="Rozas J."/>
            <person name="Schwartz L.M."/>
            <person name="Smith W."/>
            <person name="Southgate A."/>
            <person name="Vilcinskas A."/>
            <person name="Vogt R."/>
            <person name="Wang P."/>
            <person name="Werren J."/>
            <person name="Yu X.Q."/>
            <person name="Zhou J.J."/>
            <person name="Brown S.J."/>
            <person name="Scherer S.E."/>
            <person name="Richards S."/>
            <person name="Blissard G.W."/>
        </authorList>
    </citation>
    <scope>NUCLEOTIDE SEQUENCE</scope>
</reference>
<dbReference type="EMBL" id="JH668493">
    <property type="protein sequence ID" value="KAG6455602.1"/>
    <property type="molecule type" value="Genomic_DNA"/>
</dbReference>
<reference evidence="2" key="2">
    <citation type="submission" date="2020-12" db="EMBL/GenBank/DDBJ databases">
        <authorList>
            <person name="Kanost M."/>
        </authorList>
    </citation>
    <scope>NUCLEOTIDE SEQUENCE</scope>
</reference>
<feature type="signal peptide" evidence="1">
    <location>
        <begin position="1"/>
        <end position="21"/>
    </location>
</feature>
<keyword evidence="1" id="KW-0732">Signal</keyword>
<feature type="chain" id="PRO_5037574209" evidence="1">
    <location>
        <begin position="22"/>
        <end position="67"/>
    </location>
</feature>
<evidence type="ECO:0000313" key="2">
    <source>
        <dbReference type="EMBL" id="KAG6455602.1"/>
    </source>
</evidence>